<dbReference type="SUPFAM" id="SSF56112">
    <property type="entry name" value="Protein kinase-like (PK-like)"/>
    <property type="match status" value="1"/>
</dbReference>
<keyword evidence="1" id="KW-0723">Serine/threonine-protein kinase</keyword>
<dbReference type="Pfam" id="PF00069">
    <property type="entry name" value="Pkinase"/>
    <property type="match status" value="1"/>
</dbReference>
<evidence type="ECO:0000256" key="3">
    <source>
        <dbReference type="ARBA" id="ARBA00022741"/>
    </source>
</evidence>
<dbReference type="GO" id="GO:0004674">
    <property type="term" value="F:protein serine/threonine kinase activity"/>
    <property type="evidence" value="ECO:0007669"/>
    <property type="project" value="UniProtKB-KW"/>
</dbReference>
<keyword evidence="9" id="KW-1185">Reference proteome</keyword>
<dbReference type="SMART" id="SM00220">
    <property type="entry name" value="S_TKc"/>
    <property type="match status" value="1"/>
</dbReference>
<evidence type="ECO:0000259" key="7">
    <source>
        <dbReference type="PROSITE" id="PS50011"/>
    </source>
</evidence>
<dbReference type="EMBL" id="MNPL01004371">
    <property type="protein sequence ID" value="OQR76803.1"/>
    <property type="molecule type" value="Genomic_DNA"/>
</dbReference>
<dbReference type="InParanoid" id="A0A1V9XTM3"/>
<dbReference type="Proteomes" id="UP000192247">
    <property type="component" value="Unassembled WGS sequence"/>
</dbReference>
<name>A0A1V9XTM3_9ACAR</name>
<accession>A0A1V9XTM3</accession>
<organism evidence="8 9">
    <name type="scientific">Tropilaelaps mercedesae</name>
    <dbReference type="NCBI Taxonomy" id="418985"/>
    <lineage>
        <taxon>Eukaryota</taxon>
        <taxon>Metazoa</taxon>
        <taxon>Ecdysozoa</taxon>
        <taxon>Arthropoda</taxon>
        <taxon>Chelicerata</taxon>
        <taxon>Arachnida</taxon>
        <taxon>Acari</taxon>
        <taxon>Parasitiformes</taxon>
        <taxon>Mesostigmata</taxon>
        <taxon>Gamasina</taxon>
        <taxon>Dermanyssoidea</taxon>
        <taxon>Laelapidae</taxon>
        <taxon>Tropilaelaps</taxon>
    </lineage>
</organism>
<proteinExistence type="predicted"/>
<dbReference type="InterPro" id="IPR011009">
    <property type="entry name" value="Kinase-like_dom_sf"/>
</dbReference>
<keyword evidence="5" id="KW-0067">ATP-binding</keyword>
<dbReference type="SUPFAM" id="SSF50156">
    <property type="entry name" value="PDZ domain-like"/>
    <property type="match status" value="2"/>
</dbReference>
<evidence type="ECO:0000313" key="9">
    <source>
        <dbReference type="Proteomes" id="UP000192247"/>
    </source>
</evidence>
<feature type="compositionally biased region" description="Polar residues" evidence="6">
    <location>
        <begin position="14"/>
        <end position="24"/>
    </location>
</feature>
<evidence type="ECO:0000256" key="1">
    <source>
        <dbReference type="ARBA" id="ARBA00022527"/>
    </source>
</evidence>
<dbReference type="OrthoDB" id="10354410at2759"/>
<evidence type="ECO:0000313" key="8">
    <source>
        <dbReference type="EMBL" id="OQR76803.1"/>
    </source>
</evidence>
<dbReference type="PROSITE" id="PS50011">
    <property type="entry name" value="PROTEIN_KINASE_DOM"/>
    <property type="match status" value="1"/>
</dbReference>
<gene>
    <name evidence="8" type="ORF">BIW11_07541</name>
</gene>
<comment type="caution">
    <text evidence="8">The sequence shown here is derived from an EMBL/GenBank/DDBJ whole genome shotgun (WGS) entry which is preliminary data.</text>
</comment>
<evidence type="ECO:0000256" key="4">
    <source>
        <dbReference type="ARBA" id="ARBA00022777"/>
    </source>
</evidence>
<dbReference type="Gene3D" id="3.30.200.20">
    <property type="entry name" value="Phosphorylase Kinase, domain 1"/>
    <property type="match status" value="1"/>
</dbReference>
<feature type="region of interest" description="Disordered" evidence="6">
    <location>
        <begin position="1"/>
        <end position="43"/>
    </location>
</feature>
<dbReference type="Gene3D" id="1.10.510.10">
    <property type="entry name" value="Transferase(Phosphotransferase) domain 1"/>
    <property type="match status" value="1"/>
</dbReference>
<evidence type="ECO:0000256" key="2">
    <source>
        <dbReference type="ARBA" id="ARBA00022679"/>
    </source>
</evidence>
<feature type="domain" description="Protein kinase" evidence="7">
    <location>
        <begin position="89"/>
        <end position="391"/>
    </location>
</feature>
<keyword evidence="3" id="KW-0547">Nucleotide-binding</keyword>
<evidence type="ECO:0000256" key="6">
    <source>
        <dbReference type="SAM" id="MobiDB-lite"/>
    </source>
</evidence>
<dbReference type="AlphaFoldDB" id="A0A1V9XTM3"/>
<dbReference type="InterPro" id="IPR036034">
    <property type="entry name" value="PDZ_sf"/>
</dbReference>
<keyword evidence="4 8" id="KW-0418">Kinase</keyword>
<evidence type="ECO:0000256" key="5">
    <source>
        <dbReference type="ARBA" id="ARBA00022840"/>
    </source>
</evidence>
<reference evidence="8 9" key="1">
    <citation type="journal article" date="2017" name="Gigascience">
        <title>Draft genome of the honey bee ectoparasitic mite, Tropilaelaps mercedesae, is shaped by the parasitic life history.</title>
        <authorList>
            <person name="Dong X."/>
            <person name="Armstrong S.D."/>
            <person name="Xia D."/>
            <person name="Makepeace B.L."/>
            <person name="Darby A.C."/>
            <person name="Kadowaki T."/>
        </authorList>
    </citation>
    <scope>NUCLEOTIDE SEQUENCE [LARGE SCALE GENOMIC DNA]</scope>
    <source>
        <strain evidence="8">Wuxi-XJTLU</strain>
    </source>
</reference>
<protein>
    <submittedName>
        <fullName evidence="8">Microtubule-associated serine/threonine-protein kinase 3-like</fullName>
    </submittedName>
</protein>
<dbReference type="PANTHER" id="PTHR24351">
    <property type="entry name" value="RIBOSOMAL PROTEIN S6 KINASE"/>
    <property type="match status" value="1"/>
</dbReference>
<dbReference type="InterPro" id="IPR000719">
    <property type="entry name" value="Prot_kinase_dom"/>
</dbReference>
<keyword evidence="2" id="KW-0808">Transferase</keyword>
<dbReference type="GO" id="GO:0005524">
    <property type="term" value="F:ATP binding"/>
    <property type="evidence" value="ECO:0007669"/>
    <property type="project" value="UniProtKB-KW"/>
</dbReference>
<sequence length="766" mass="86066">MAASFQSAAAGWMTQHSTEQTALADTQGRKSATAGEKRPPQDIRKKLGVADMSQHFPQPQKKMADNHADASTAAIRRSYPGCNPIYAIVSIHVIQGAGGFGMTQKATIGDIEMILKFVPTNKIVRHFALCKPKLFNVPLTASLVKDTILTLIYSYHLQVGVPRFACIDKVVACVVNHSCLVSIFACFAVQDAFVTCMEYVRGVDLHKVLKISKVFQHDVLQLTTAQLGLAIQHLHFKGLIHRDIKPSNAVIMPDCRVKLIDFDTVKLCEGRYVSLRAYWRNTAREIGDREHAGTLHFYAPEAIKKEPYGRAIDWWALGVTVFQLANGWIPFRKTKVVRQLRDRICQGLLKWNAVARISAEDKALITGLLHRNPQARLCSRNYNEFQRHPSFKGVNWQHVEKGDIRIDFPNVKKCMVPSKDYLGQYSPVTAPEAEKRKQKLFNVETFKEAKEHHKLYTFTTRRFQECIQKHRAGIVVEAEDVFEEPELLTSPTLHLATSAAETCQTELNSIFYYVYLEAIEVRIALRGTGPLPEGAGFSVIKEPCLSGAKLDIVHYVALGSPAQLAGLYRSDIILKWREIRVSTTNRELRLQVSSLGTLRAMKSRRFKRLLYNLPRIQVQIRSLHHEGSSSSCPADFGIVVGVVRYWNPTHPHSQVLVVVQTMHEMDAHPRIFPGDVITEISSRPVPEVITQNVMETFKTSDEFLMLQVAPVSGLRVLRSGYGSSGAEEVDRLEDELLEKIKVAGYGTKTNYPSGLNLDEVSRASML</sequence>